<dbReference type="InterPro" id="IPR029058">
    <property type="entry name" value="AB_hydrolase_fold"/>
</dbReference>
<sequence>MTSSNLNIVRGGPAEGGTVVLIHAVGLDLTYWDRQIEALTAHYHVVALDLPGHGRSARPSHNGRIADLAHDVAMMINDLGPLPVHVVGHSFGGMIAQELAISYPDRIRSLTLAATAASFSEEVRDYLRDHGSTARAQGMISALPSLPLSLAGSTLQRRPDLLERLTKTTLAMDSGVYAAAWSEIADFDAADRLGSIQCPTLLLVGEEDRNTPPAVSALIARAISGAEVVVIPEASHMVPLEAAERFNRELLRFLRDVEA</sequence>
<dbReference type="RefSeq" id="WP_183116738.1">
    <property type="nucleotide sequence ID" value="NZ_JABEQG010000083.1"/>
</dbReference>
<dbReference type="InterPro" id="IPR050266">
    <property type="entry name" value="AB_hydrolase_sf"/>
</dbReference>
<accession>A0A7W4I8X7</accession>
<organism evidence="2 3">
    <name type="scientific">Gluconacetobacter diazotrophicus</name>
    <name type="common">Acetobacter diazotrophicus</name>
    <dbReference type="NCBI Taxonomy" id="33996"/>
    <lineage>
        <taxon>Bacteria</taxon>
        <taxon>Pseudomonadati</taxon>
        <taxon>Pseudomonadota</taxon>
        <taxon>Alphaproteobacteria</taxon>
        <taxon>Acetobacterales</taxon>
        <taxon>Acetobacteraceae</taxon>
        <taxon>Gluconacetobacter</taxon>
    </lineage>
</organism>
<dbReference type="InterPro" id="IPR000073">
    <property type="entry name" value="AB_hydrolase_1"/>
</dbReference>
<dbReference type="PANTHER" id="PTHR43798:SF33">
    <property type="entry name" value="HYDROLASE, PUTATIVE (AFU_ORTHOLOGUE AFUA_2G14860)-RELATED"/>
    <property type="match status" value="1"/>
</dbReference>
<gene>
    <name evidence="2" type="ORF">HLH33_19255</name>
</gene>
<dbReference type="GO" id="GO:0046464">
    <property type="term" value="P:acylglycerol catabolic process"/>
    <property type="evidence" value="ECO:0007669"/>
    <property type="project" value="TreeGrafter"/>
</dbReference>
<reference evidence="2 3" key="1">
    <citation type="submission" date="2020-04" db="EMBL/GenBank/DDBJ databases">
        <title>Description of novel Gluconacetobacter.</title>
        <authorList>
            <person name="Sombolestani A."/>
        </authorList>
    </citation>
    <scope>NUCLEOTIDE SEQUENCE [LARGE SCALE GENOMIC DNA]</scope>
    <source>
        <strain evidence="2 3">LMG 7603</strain>
    </source>
</reference>
<dbReference type="GO" id="GO:0016020">
    <property type="term" value="C:membrane"/>
    <property type="evidence" value="ECO:0007669"/>
    <property type="project" value="TreeGrafter"/>
</dbReference>
<dbReference type="Pfam" id="PF00561">
    <property type="entry name" value="Abhydrolase_1"/>
    <property type="match status" value="1"/>
</dbReference>
<dbReference type="SUPFAM" id="SSF53474">
    <property type="entry name" value="alpha/beta-Hydrolases"/>
    <property type="match status" value="1"/>
</dbReference>
<evidence type="ECO:0000259" key="1">
    <source>
        <dbReference type="Pfam" id="PF00561"/>
    </source>
</evidence>
<evidence type="ECO:0000313" key="2">
    <source>
        <dbReference type="EMBL" id="MBB2158401.1"/>
    </source>
</evidence>
<comment type="caution">
    <text evidence="2">The sequence shown here is derived from an EMBL/GenBank/DDBJ whole genome shotgun (WGS) entry which is preliminary data.</text>
</comment>
<protein>
    <submittedName>
        <fullName evidence="2">Alpha/beta fold hydrolase</fullName>
    </submittedName>
</protein>
<evidence type="ECO:0000313" key="3">
    <source>
        <dbReference type="Proteomes" id="UP000550787"/>
    </source>
</evidence>
<dbReference type="Gene3D" id="3.40.50.1820">
    <property type="entry name" value="alpha/beta hydrolase"/>
    <property type="match status" value="1"/>
</dbReference>
<dbReference type="AlphaFoldDB" id="A0A7W4I8X7"/>
<dbReference type="PRINTS" id="PR00111">
    <property type="entry name" value="ABHYDROLASE"/>
</dbReference>
<keyword evidence="2" id="KW-0378">Hydrolase</keyword>
<name>A0A7W4I8X7_GLUDI</name>
<proteinExistence type="predicted"/>
<dbReference type="PANTHER" id="PTHR43798">
    <property type="entry name" value="MONOACYLGLYCEROL LIPASE"/>
    <property type="match status" value="1"/>
</dbReference>
<feature type="domain" description="AB hydrolase-1" evidence="1">
    <location>
        <begin position="18"/>
        <end position="242"/>
    </location>
</feature>
<dbReference type="PRINTS" id="PR00412">
    <property type="entry name" value="EPOXHYDRLASE"/>
</dbReference>
<dbReference type="Proteomes" id="UP000550787">
    <property type="component" value="Unassembled WGS sequence"/>
</dbReference>
<dbReference type="EMBL" id="JABEQG010000083">
    <property type="protein sequence ID" value="MBB2158401.1"/>
    <property type="molecule type" value="Genomic_DNA"/>
</dbReference>
<dbReference type="GO" id="GO:0047372">
    <property type="term" value="F:monoacylglycerol lipase activity"/>
    <property type="evidence" value="ECO:0007669"/>
    <property type="project" value="TreeGrafter"/>
</dbReference>
<dbReference type="InterPro" id="IPR000639">
    <property type="entry name" value="Epox_hydrolase-like"/>
</dbReference>